<reference evidence="3" key="2">
    <citation type="submission" date="2018-07" db="EMBL/GenBank/DDBJ databases">
        <authorList>
            <person name="Quirk P.G."/>
            <person name="Krulwich T.A."/>
        </authorList>
    </citation>
    <scope>NUCLEOTIDE SEQUENCE</scope>
    <source>
        <strain evidence="3">Anand</strain>
    </source>
</reference>
<dbReference type="OMA" id="HYDEYKT"/>
<dbReference type="RefSeq" id="XP_952429.1">
    <property type="nucleotide sequence ID" value="XM_947336.1"/>
</dbReference>
<dbReference type="Pfam" id="PF04979">
    <property type="entry name" value="IPP-2"/>
    <property type="match status" value="1"/>
</dbReference>
<accession>Q4UDZ2</accession>
<dbReference type="InterPro" id="IPR007062">
    <property type="entry name" value="PPI-2"/>
</dbReference>
<dbReference type="PANTHER" id="PTHR12398">
    <property type="entry name" value="PROTEIN PHOSPHATASE INHIBITOR"/>
    <property type="match status" value="1"/>
</dbReference>
<keyword evidence="5" id="KW-1185">Reference proteome</keyword>
<name>Q4UDZ2_THEAN</name>
<dbReference type="Proteomes" id="UP000001950">
    <property type="component" value="Chromosome 2"/>
</dbReference>
<dbReference type="STRING" id="5874.Q4UDZ2"/>
<evidence type="ECO:0000313" key="4">
    <source>
        <dbReference type="EMBL" id="SVP91951.1"/>
    </source>
</evidence>
<proteinExistence type="predicted"/>
<dbReference type="GeneID" id="3862439"/>
<gene>
    <name evidence="2" type="ORF">TA12355</name>
    <name evidence="3" type="ORF">TAT_000188200</name>
    <name evidence="4" type="ORF">TAV_000188400</name>
</gene>
<dbReference type="eggNOG" id="ENOG502SE62">
    <property type="taxonomic scope" value="Eukaryota"/>
</dbReference>
<evidence type="ECO:0000256" key="1">
    <source>
        <dbReference type="SAM" id="MobiDB-lite"/>
    </source>
</evidence>
<reference evidence="2 5" key="1">
    <citation type="journal article" date="2005" name="Science">
        <title>Genome of the host-cell transforming parasite Theileria annulata compared with T. parva.</title>
        <authorList>
            <person name="Pain A."/>
            <person name="Renauld H."/>
            <person name="Berriman M."/>
            <person name="Murphy L."/>
            <person name="Yeats C.A."/>
            <person name="Weir W."/>
            <person name="Kerhornou A."/>
            <person name="Aslett M."/>
            <person name="Bishop R."/>
            <person name="Bouchier C."/>
            <person name="Cochet M."/>
            <person name="Coulson R.M.R."/>
            <person name="Cronin A."/>
            <person name="de Villiers E.P."/>
            <person name="Fraser A."/>
            <person name="Fosker N."/>
            <person name="Gardner M."/>
            <person name="Goble A."/>
            <person name="Griffiths-Jones S."/>
            <person name="Harris D.E."/>
            <person name="Katzer F."/>
            <person name="Larke N."/>
            <person name="Lord A."/>
            <person name="Maser P."/>
            <person name="McKellar S."/>
            <person name="Mooney P."/>
            <person name="Morton F."/>
            <person name="Nene V."/>
            <person name="O'Neil S."/>
            <person name="Price C."/>
            <person name="Quail M.A."/>
            <person name="Rabbinowitsch E."/>
            <person name="Rawlings N.D."/>
            <person name="Rutter S."/>
            <person name="Saunders D."/>
            <person name="Seeger K."/>
            <person name="Shah T."/>
            <person name="Squares R."/>
            <person name="Squares S."/>
            <person name="Tivey A."/>
            <person name="Walker A.R."/>
            <person name="Woodward J."/>
            <person name="Dobbelaere D.A.E."/>
            <person name="Langsley G."/>
            <person name="Rajandream M.A."/>
            <person name="McKeever D."/>
            <person name="Shiels B."/>
            <person name="Tait A."/>
            <person name="Barrell B.G."/>
            <person name="Hall N."/>
        </authorList>
    </citation>
    <scope>NUCLEOTIDE SEQUENCE [LARGE SCALE GENOMIC DNA]</scope>
    <source>
        <strain evidence="5">Ankara</strain>
        <strain evidence="2">Ankara isolate clone C9</strain>
    </source>
</reference>
<dbReference type="AlphaFoldDB" id="Q4UDZ2"/>
<evidence type="ECO:0000313" key="3">
    <source>
        <dbReference type="EMBL" id="SVP91694.1"/>
    </source>
</evidence>
<evidence type="ECO:0000313" key="5">
    <source>
        <dbReference type="Proteomes" id="UP000001950"/>
    </source>
</evidence>
<dbReference type="EMBL" id="UIVT01000002">
    <property type="protein sequence ID" value="SVP91694.1"/>
    <property type="molecule type" value="Genomic_DNA"/>
</dbReference>
<feature type="region of interest" description="Disordered" evidence="1">
    <location>
        <begin position="1"/>
        <end position="29"/>
    </location>
</feature>
<dbReference type="GO" id="GO:0009966">
    <property type="term" value="P:regulation of signal transduction"/>
    <property type="evidence" value="ECO:0007669"/>
    <property type="project" value="InterPro"/>
</dbReference>
<protein>
    <submittedName>
        <fullName evidence="3">Protein phosphatase inhibitor 2 (IPP-2), putative</fullName>
    </submittedName>
</protein>
<dbReference type="EMBL" id="UIVS01000002">
    <property type="protein sequence ID" value="SVP91951.1"/>
    <property type="molecule type" value="Genomic_DNA"/>
</dbReference>
<dbReference type="InParanoid" id="Q4UDZ2"/>
<evidence type="ECO:0000313" key="2">
    <source>
        <dbReference type="EMBL" id="CAI74697.1"/>
    </source>
</evidence>
<sequence length="114" mass="13676">MKKDFNRKNKSISWDEKSISEQNNERGTRMKITEVSTPFNYDTWDSGSEEDFSLRSEYFKEVQKSVNEQVASRLMEIKNDDDKKKMFEEQRKKHYDEFKTIKALKEEGKLSCDE</sequence>
<dbReference type="VEuPathDB" id="PiroplasmaDB:TA12355"/>
<dbReference type="EMBL" id="CR940348">
    <property type="protein sequence ID" value="CAI74697.1"/>
    <property type="molecule type" value="Genomic_DNA"/>
</dbReference>
<dbReference type="FunCoup" id="Q4UDZ2">
    <property type="interactions" value="36"/>
</dbReference>
<dbReference type="PANTHER" id="PTHR12398:SF20">
    <property type="entry name" value="PROTEIN PHOSPHATASE 1 REGULATORY INHIBITOR SUBUNIT 2"/>
    <property type="match status" value="1"/>
</dbReference>
<dbReference type="GO" id="GO:0004864">
    <property type="term" value="F:protein phosphatase inhibitor activity"/>
    <property type="evidence" value="ECO:0007669"/>
    <property type="project" value="InterPro"/>
</dbReference>
<dbReference type="OrthoDB" id="551302at2759"/>
<organism evidence="2 5">
    <name type="scientific">Theileria annulata</name>
    <dbReference type="NCBI Taxonomy" id="5874"/>
    <lineage>
        <taxon>Eukaryota</taxon>
        <taxon>Sar</taxon>
        <taxon>Alveolata</taxon>
        <taxon>Apicomplexa</taxon>
        <taxon>Aconoidasida</taxon>
        <taxon>Piroplasmida</taxon>
        <taxon>Theileriidae</taxon>
        <taxon>Theileria</taxon>
    </lineage>
</organism>
<dbReference type="KEGG" id="tan:TA12355"/>